<evidence type="ECO:0000313" key="19">
    <source>
        <dbReference type="Proteomes" id="UP000810252"/>
    </source>
</evidence>
<reference evidence="18" key="1">
    <citation type="submission" date="2020-10" db="EMBL/GenBank/DDBJ databases">
        <authorList>
            <person name="Gilroy R."/>
        </authorList>
    </citation>
    <scope>NUCLEOTIDE SEQUENCE</scope>
    <source>
        <strain evidence="18">20514</strain>
    </source>
</reference>
<keyword evidence="11 16" id="KW-0915">Sodium</keyword>
<evidence type="ECO:0000256" key="12">
    <source>
        <dbReference type="ARBA" id="ARBA00023065"/>
    </source>
</evidence>
<keyword evidence="2 16" id="KW-1003">Cell membrane</keyword>
<feature type="transmembrane region" description="Helical" evidence="16">
    <location>
        <begin position="57"/>
        <end position="74"/>
    </location>
</feature>
<feature type="transmembrane region" description="Helical" evidence="16">
    <location>
        <begin position="312"/>
        <end position="330"/>
    </location>
</feature>
<comment type="cofactor">
    <cofactor evidence="16 17">
        <name>FMN</name>
        <dbReference type="ChEBI" id="CHEBI:58210"/>
    </cofactor>
</comment>
<comment type="function">
    <text evidence="16">NQR complex catalyzes the reduction of ubiquinone-1 to ubiquinol by two successive reactions, coupled with the transport of Na(+) ions from the cytoplasm to the periplasm. NqrA to NqrE are probably involved in the second step, the conversion of ubisemiquinone to ubiquinol.</text>
</comment>
<dbReference type="Proteomes" id="UP000810252">
    <property type="component" value="Unassembled WGS sequence"/>
</dbReference>
<sequence>MNGLVKFMHKIKPTFSEGGKLSFLHSTFEAFESFLYVPGTVTSKGTHIKDALDLKRVMIIVVLALVPSLLFGIWNTGYQHNAAFGLGWGFWQMVWYGFVKIIPLYLVSYIVGLGIEFISAQIRGHQVNEGYLVTGMLIPLIVPIDVPLWMLAIAVAFAVIIGKEIFGGTGMNIWNPALLCRAFLFFSYPSKMSGDTIWTGGLTRYLTDGTAYACGNGVVDGFSGATPLVHAGQGIQALDSAGISFLDLFIGNVGGAVGETSVIAILLGAILLIWTGVASWKIMLSSVIGALAVGFLANALATDATPYLQLPAWYHLVLGGFAFGTVFMATDPVTSAQTETGKWIYGFLVGALTVTVRLFNPGYMEGMMLAILLMNTFAPLIDHYVVEASLGRKARKVKIA</sequence>
<comment type="similarity">
    <text evidence="16">Belongs to the NqrB/RnfD family.</text>
</comment>
<dbReference type="EC" id="7.2.1.1" evidence="16"/>
<dbReference type="NCBIfam" id="NF003756">
    <property type="entry name" value="PRK05349.1"/>
    <property type="match status" value="1"/>
</dbReference>
<dbReference type="PANTHER" id="PTHR30578">
    <property type="entry name" value="ELECTRON TRANSPORT COMPLEX PROTEIN RNFD"/>
    <property type="match status" value="1"/>
</dbReference>
<comment type="catalytic activity">
    <reaction evidence="16">
        <text>a ubiquinone + n Na(+)(in) + NADH + H(+) = a ubiquinol + n Na(+)(out) + NAD(+)</text>
        <dbReference type="Rhea" id="RHEA:47748"/>
        <dbReference type="Rhea" id="RHEA-COMP:9565"/>
        <dbReference type="Rhea" id="RHEA-COMP:9566"/>
        <dbReference type="ChEBI" id="CHEBI:15378"/>
        <dbReference type="ChEBI" id="CHEBI:16389"/>
        <dbReference type="ChEBI" id="CHEBI:17976"/>
        <dbReference type="ChEBI" id="CHEBI:29101"/>
        <dbReference type="ChEBI" id="CHEBI:57540"/>
        <dbReference type="ChEBI" id="CHEBI:57945"/>
        <dbReference type="EC" id="7.2.1.1"/>
    </reaction>
</comment>
<keyword evidence="7 16" id="KW-0812">Transmembrane</keyword>
<evidence type="ECO:0000256" key="10">
    <source>
        <dbReference type="ARBA" id="ARBA00023027"/>
    </source>
</evidence>
<evidence type="ECO:0000256" key="6">
    <source>
        <dbReference type="ARBA" id="ARBA00022643"/>
    </source>
</evidence>
<evidence type="ECO:0000256" key="1">
    <source>
        <dbReference type="ARBA" id="ARBA00022448"/>
    </source>
</evidence>
<evidence type="ECO:0000256" key="15">
    <source>
        <dbReference type="ARBA" id="ARBA00023201"/>
    </source>
</evidence>
<dbReference type="GO" id="GO:0005886">
    <property type="term" value="C:plasma membrane"/>
    <property type="evidence" value="ECO:0007669"/>
    <property type="project" value="UniProtKB-SubCell"/>
</dbReference>
<dbReference type="PIRSF" id="PIRSF016055">
    <property type="entry name" value="NADH-UbQ_OxRdtase_B_su"/>
    <property type="match status" value="1"/>
</dbReference>
<organism evidence="18 19">
    <name type="scientific">Candidatus Cryptobacteroides merdigallinarum</name>
    <dbReference type="NCBI Taxonomy" id="2840770"/>
    <lineage>
        <taxon>Bacteria</taxon>
        <taxon>Pseudomonadati</taxon>
        <taxon>Bacteroidota</taxon>
        <taxon>Bacteroidia</taxon>
        <taxon>Bacteroidales</taxon>
        <taxon>Candidatus Cryptobacteroides</taxon>
    </lineage>
</organism>
<dbReference type="Pfam" id="PF03116">
    <property type="entry name" value="NQR2_RnfD_RnfE"/>
    <property type="match status" value="1"/>
</dbReference>
<gene>
    <name evidence="16" type="primary">nqrB</name>
    <name evidence="18" type="ORF">IAC29_00830</name>
</gene>
<dbReference type="HAMAP" id="MF_00426">
    <property type="entry name" value="NqrB"/>
    <property type="match status" value="1"/>
</dbReference>
<keyword evidence="14 16" id="KW-0472">Membrane</keyword>
<keyword evidence="5 16" id="KW-0285">Flavoprotein</keyword>
<evidence type="ECO:0000313" key="18">
    <source>
        <dbReference type="EMBL" id="MBO8447799.1"/>
    </source>
</evidence>
<feature type="transmembrane region" description="Helical" evidence="16">
    <location>
        <begin position="342"/>
        <end position="360"/>
    </location>
</feature>
<evidence type="ECO:0000256" key="17">
    <source>
        <dbReference type="PIRSR" id="PIRSR016055-50"/>
    </source>
</evidence>
<evidence type="ECO:0000256" key="13">
    <source>
        <dbReference type="ARBA" id="ARBA00023075"/>
    </source>
</evidence>
<feature type="transmembrane region" description="Helical" evidence="16">
    <location>
        <begin position="366"/>
        <end position="386"/>
    </location>
</feature>
<dbReference type="GO" id="GO:0022904">
    <property type="term" value="P:respiratory electron transport chain"/>
    <property type="evidence" value="ECO:0007669"/>
    <property type="project" value="InterPro"/>
</dbReference>
<dbReference type="InterPro" id="IPR010966">
    <property type="entry name" value="NqrB"/>
</dbReference>
<evidence type="ECO:0000256" key="7">
    <source>
        <dbReference type="ARBA" id="ARBA00022692"/>
    </source>
</evidence>
<protein>
    <recommendedName>
        <fullName evidence="16">Na(+)-translocating NADH-quinone reductase subunit B</fullName>
        <shortName evidence="16">Na(+)-NQR subunit B</shortName>
        <shortName evidence="16">Na(+)-translocating NQR subunit B</shortName>
        <ecNumber evidence="16">7.2.1.1</ecNumber>
    </recommendedName>
    <alternativeName>
        <fullName evidence="16">NQR complex subunit B</fullName>
    </alternativeName>
    <alternativeName>
        <fullName evidence="16">NQR-1 subunit B</fullName>
    </alternativeName>
</protein>
<dbReference type="GO" id="GO:0016655">
    <property type="term" value="F:oxidoreductase activity, acting on NAD(P)H, quinone or similar compound as acceptor"/>
    <property type="evidence" value="ECO:0007669"/>
    <property type="project" value="UniProtKB-UniRule"/>
</dbReference>
<evidence type="ECO:0000256" key="9">
    <source>
        <dbReference type="ARBA" id="ARBA00022989"/>
    </source>
</evidence>
<feature type="transmembrane region" description="Helical" evidence="16">
    <location>
        <begin position="249"/>
        <end position="275"/>
    </location>
</feature>
<accession>A0A9D9EHP2</accession>
<dbReference type="InterPro" id="IPR004338">
    <property type="entry name" value="NqrB/RnfD"/>
</dbReference>
<evidence type="ECO:0000256" key="3">
    <source>
        <dbReference type="ARBA" id="ARBA00022519"/>
    </source>
</evidence>
<proteinExistence type="inferred from homology"/>
<dbReference type="PANTHER" id="PTHR30578:SF1">
    <property type="entry name" value="NA(+)-TRANSLOCATING NADH-QUINONE REDUCTASE SUBUNIT B"/>
    <property type="match status" value="1"/>
</dbReference>
<keyword evidence="3" id="KW-0997">Cell inner membrane</keyword>
<feature type="modified residue" description="FMN phosphoryl threonine" evidence="16 17">
    <location>
        <position position="226"/>
    </location>
</feature>
<feature type="transmembrane region" description="Helical" evidence="16">
    <location>
        <begin position="130"/>
        <end position="161"/>
    </location>
</feature>
<dbReference type="GO" id="GO:0006814">
    <property type="term" value="P:sodium ion transport"/>
    <property type="evidence" value="ECO:0007669"/>
    <property type="project" value="UniProtKB-UniRule"/>
</dbReference>
<evidence type="ECO:0000256" key="8">
    <source>
        <dbReference type="ARBA" id="ARBA00022967"/>
    </source>
</evidence>
<evidence type="ECO:0000256" key="14">
    <source>
        <dbReference type="ARBA" id="ARBA00023136"/>
    </source>
</evidence>
<evidence type="ECO:0000256" key="4">
    <source>
        <dbReference type="ARBA" id="ARBA00022553"/>
    </source>
</evidence>
<dbReference type="EMBL" id="JADIMQ010000011">
    <property type="protein sequence ID" value="MBO8447799.1"/>
    <property type="molecule type" value="Genomic_DNA"/>
</dbReference>
<keyword evidence="12 16" id="KW-0406">Ion transport</keyword>
<dbReference type="GO" id="GO:0055085">
    <property type="term" value="P:transmembrane transport"/>
    <property type="evidence" value="ECO:0007669"/>
    <property type="project" value="InterPro"/>
</dbReference>
<reference evidence="18" key="2">
    <citation type="journal article" date="2021" name="PeerJ">
        <title>Extensive microbial diversity within the chicken gut microbiome revealed by metagenomics and culture.</title>
        <authorList>
            <person name="Gilroy R."/>
            <person name="Ravi A."/>
            <person name="Getino M."/>
            <person name="Pursley I."/>
            <person name="Horton D.L."/>
            <person name="Alikhan N.F."/>
            <person name="Baker D."/>
            <person name="Gharbi K."/>
            <person name="Hall N."/>
            <person name="Watson M."/>
            <person name="Adriaenssens E.M."/>
            <person name="Foster-Nyarko E."/>
            <person name="Jarju S."/>
            <person name="Secka A."/>
            <person name="Antonio M."/>
            <person name="Oren A."/>
            <person name="Chaudhuri R.R."/>
            <person name="La Ragione R."/>
            <person name="Hildebrand F."/>
            <person name="Pallen M.J."/>
        </authorList>
    </citation>
    <scope>NUCLEOTIDE SEQUENCE</scope>
    <source>
        <strain evidence="18">20514</strain>
    </source>
</reference>
<feature type="transmembrane region" description="Helical" evidence="16">
    <location>
        <begin position="282"/>
        <end position="300"/>
    </location>
</feature>
<keyword evidence="15 16" id="KW-0739">Sodium transport</keyword>
<comment type="subunit">
    <text evidence="16">Composed of six subunits; NqrA, NqrB, NqrC, NqrD, NqrE and NqrF.</text>
</comment>
<dbReference type="AlphaFoldDB" id="A0A9D9EHP2"/>
<evidence type="ECO:0000256" key="2">
    <source>
        <dbReference type="ARBA" id="ARBA00022475"/>
    </source>
</evidence>
<keyword evidence="6 16" id="KW-0288">FMN</keyword>
<comment type="caution">
    <text evidence="18">The sequence shown here is derived from an EMBL/GenBank/DDBJ whole genome shotgun (WGS) entry which is preliminary data.</text>
</comment>
<name>A0A9D9EHP2_9BACT</name>
<comment type="subcellular location">
    <subcellularLocation>
        <location evidence="16">Cell membrane</location>
        <topology evidence="16">Multi-pass membrane protein</topology>
    </subcellularLocation>
</comment>
<keyword evidence="13 16" id="KW-0830">Ubiquinone</keyword>
<keyword evidence="8 16" id="KW-1278">Translocase</keyword>
<keyword evidence="9 16" id="KW-1133">Transmembrane helix</keyword>
<evidence type="ECO:0000256" key="11">
    <source>
        <dbReference type="ARBA" id="ARBA00023053"/>
    </source>
</evidence>
<keyword evidence="10 16" id="KW-0520">NAD</keyword>
<keyword evidence="1 16" id="KW-0813">Transport</keyword>
<evidence type="ECO:0000256" key="16">
    <source>
        <dbReference type="HAMAP-Rule" id="MF_00426"/>
    </source>
</evidence>
<evidence type="ECO:0000256" key="5">
    <source>
        <dbReference type="ARBA" id="ARBA00022630"/>
    </source>
</evidence>
<dbReference type="GO" id="GO:0010181">
    <property type="term" value="F:FMN binding"/>
    <property type="evidence" value="ECO:0007669"/>
    <property type="project" value="InterPro"/>
</dbReference>
<keyword evidence="4 16" id="KW-0597">Phosphoprotein</keyword>
<feature type="transmembrane region" description="Helical" evidence="16">
    <location>
        <begin position="94"/>
        <end position="118"/>
    </location>
</feature>
<dbReference type="NCBIfam" id="TIGR01937">
    <property type="entry name" value="nqrB"/>
    <property type="match status" value="1"/>
</dbReference>